<evidence type="ECO:0000259" key="4">
    <source>
        <dbReference type="SMART" id="SM00066"/>
    </source>
</evidence>
<keyword evidence="2" id="KW-0539">Nucleus</keyword>
<accession>A0AAE8M7A4</accession>
<evidence type="ECO:0000313" key="6">
    <source>
        <dbReference type="Proteomes" id="UP001187734"/>
    </source>
</evidence>
<dbReference type="GO" id="GO:0000981">
    <property type="term" value="F:DNA-binding transcription factor activity, RNA polymerase II-specific"/>
    <property type="evidence" value="ECO:0007669"/>
    <property type="project" value="InterPro"/>
</dbReference>
<evidence type="ECO:0000256" key="1">
    <source>
        <dbReference type="ARBA" id="ARBA00004123"/>
    </source>
</evidence>
<dbReference type="InterPro" id="IPR021858">
    <property type="entry name" value="Fun_TF"/>
</dbReference>
<dbReference type="Pfam" id="PF00172">
    <property type="entry name" value="Zn_clus"/>
    <property type="match status" value="1"/>
</dbReference>
<dbReference type="GO" id="GO:0000976">
    <property type="term" value="F:transcription cis-regulatory region binding"/>
    <property type="evidence" value="ECO:0007669"/>
    <property type="project" value="TreeGrafter"/>
</dbReference>
<keyword evidence="6" id="KW-1185">Reference proteome</keyword>
<dbReference type="SMART" id="SM00066">
    <property type="entry name" value="GAL4"/>
    <property type="match status" value="1"/>
</dbReference>
<dbReference type="EMBL" id="ONZP01000163">
    <property type="protein sequence ID" value="SPJ75469.1"/>
    <property type="molecule type" value="Genomic_DNA"/>
</dbReference>
<dbReference type="Proteomes" id="UP001187734">
    <property type="component" value="Unassembled WGS sequence"/>
</dbReference>
<gene>
    <name evidence="5" type="ORF">FTOL_05200</name>
</gene>
<evidence type="ECO:0000256" key="3">
    <source>
        <dbReference type="SAM" id="MobiDB-lite"/>
    </source>
</evidence>
<protein>
    <submittedName>
        <fullName evidence="5">Related to C6 zink-finger protein PRO1A</fullName>
    </submittedName>
</protein>
<dbReference type="InterPro" id="IPR001138">
    <property type="entry name" value="Zn2Cys6_DnaBD"/>
</dbReference>
<name>A0AAE8M7A4_9HYPO</name>
<comment type="caution">
    <text evidence="5">The sequence shown here is derived from an EMBL/GenBank/DDBJ whole genome shotgun (WGS) entry which is preliminary data.</text>
</comment>
<dbReference type="AlphaFoldDB" id="A0AAE8M7A4"/>
<dbReference type="GO" id="GO:0008270">
    <property type="term" value="F:zinc ion binding"/>
    <property type="evidence" value="ECO:0007669"/>
    <property type="project" value="InterPro"/>
</dbReference>
<feature type="domain" description="Zn(2)-C6 fungal-type" evidence="4">
    <location>
        <begin position="4"/>
        <end position="48"/>
    </location>
</feature>
<reference evidence="5" key="1">
    <citation type="submission" date="2018-03" db="EMBL/GenBank/DDBJ databases">
        <authorList>
            <person name="Guldener U."/>
        </authorList>
    </citation>
    <scope>NUCLEOTIDE SEQUENCE</scope>
</reference>
<dbReference type="PANTHER" id="PTHR37534">
    <property type="entry name" value="TRANSCRIPTIONAL ACTIVATOR PROTEIN UGA3"/>
    <property type="match status" value="1"/>
</dbReference>
<organism evidence="5 6">
    <name type="scientific">Fusarium torulosum</name>
    <dbReference type="NCBI Taxonomy" id="33205"/>
    <lineage>
        <taxon>Eukaryota</taxon>
        <taxon>Fungi</taxon>
        <taxon>Dikarya</taxon>
        <taxon>Ascomycota</taxon>
        <taxon>Pezizomycotina</taxon>
        <taxon>Sordariomycetes</taxon>
        <taxon>Hypocreomycetidae</taxon>
        <taxon>Hypocreales</taxon>
        <taxon>Nectriaceae</taxon>
        <taxon>Fusarium</taxon>
    </lineage>
</organism>
<feature type="region of interest" description="Disordered" evidence="3">
    <location>
        <begin position="71"/>
        <end position="104"/>
    </location>
</feature>
<evidence type="ECO:0000256" key="2">
    <source>
        <dbReference type="ARBA" id="ARBA00023242"/>
    </source>
</evidence>
<dbReference type="GO" id="GO:0005634">
    <property type="term" value="C:nucleus"/>
    <property type="evidence" value="ECO:0007669"/>
    <property type="project" value="UniProtKB-SubCell"/>
</dbReference>
<dbReference type="Gene3D" id="4.10.240.10">
    <property type="entry name" value="Zn(2)-C6 fungal-type DNA-binding domain"/>
    <property type="match status" value="1"/>
</dbReference>
<comment type="subcellular location">
    <subcellularLocation>
        <location evidence="1">Nucleus</location>
    </subcellularLocation>
</comment>
<dbReference type="SUPFAM" id="SSF57701">
    <property type="entry name" value="Zn2/Cys6 DNA-binding domain"/>
    <property type="match status" value="1"/>
</dbReference>
<dbReference type="Pfam" id="PF11951">
    <property type="entry name" value="Fungal_trans_2"/>
    <property type="match status" value="1"/>
</dbReference>
<sequence length="554" mass="62339">MAEPGKVACCWTCKIRHVKCDGATTACLQCTSRQVHCHGYGPMPTWMDGGQNEKQQRQRIKDAVKKSFKQKKKLQAHQLRDHKQNTRRGRKLAQPPAEGLQLSENSEINVDSGITSSPTLSPPSFQSRVLSGHSFAEPLQYDEASLLMHYLDHVFPYQYPCFDKGRWSRGWLLWLLSKNGPLYRASLGLAALHQRSLLGETSNHHLELEFHTKAVRQLHDFITSIDITELQPENETLVEIVTCGVALISFEVLRGSTTDWQPHLYAMASIAVIMCRQPQLLKSPDQLPSPLFKSRATAAMEFHIPVLLWMDLLACIATRERPKLPYDEWLGPSCTFQLAHIMGCHNSVMMAIGDLAVLSQWKFNSLMADDLDLCEFHDRRQQIEDGLEHAMDATPIISMESEKSPLSSLTSQAFDQREPEQRPEQRCITRIFAAATLAQLAAVSAEASKDISSTRTRRAVSRVILEIKMARQIVCPRQLSWPICVAGCLADQDQQEFFEVFLNSVLAEGTGMIGNCGTVRDILRACWANKVEKPDEHWDCSSTMEQIGVSALLI</sequence>
<evidence type="ECO:0000313" key="5">
    <source>
        <dbReference type="EMBL" id="SPJ75469.1"/>
    </source>
</evidence>
<dbReference type="InterPro" id="IPR036864">
    <property type="entry name" value="Zn2-C6_fun-type_DNA-bd_sf"/>
</dbReference>
<dbReference type="PANTHER" id="PTHR37534:SF26">
    <property type="entry name" value="TRANSCRIPTION FACTOR, PUTATIVE-RELATED"/>
    <property type="match status" value="1"/>
</dbReference>
<proteinExistence type="predicted"/>
<dbReference type="GO" id="GO:0045944">
    <property type="term" value="P:positive regulation of transcription by RNA polymerase II"/>
    <property type="evidence" value="ECO:0007669"/>
    <property type="project" value="TreeGrafter"/>
</dbReference>